<dbReference type="SMART" id="SM00091">
    <property type="entry name" value="PAS"/>
    <property type="match status" value="1"/>
</dbReference>
<evidence type="ECO:0000259" key="2">
    <source>
        <dbReference type="PROSITE" id="PS50112"/>
    </source>
</evidence>
<dbReference type="STRING" id="1469144.LI90_1243"/>
<accession>A0A132MP15</accession>
<dbReference type="PATRIC" id="fig|1469144.10.peg.1375"/>
<name>A0A132MP15_9ACTN</name>
<dbReference type="SUPFAM" id="SSF141868">
    <property type="entry name" value="EAL domain-like"/>
    <property type="match status" value="1"/>
</dbReference>
<dbReference type="NCBIfam" id="TIGR00229">
    <property type="entry name" value="sensory_box"/>
    <property type="match status" value="1"/>
</dbReference>
<evidence type="ECO:0000256" key="1">
    <source>
        <dbReference type="SAM" id="Phobius"/>
    </source>
</evidence>
<feature type="transmembrane region" description="Helical" evidence="1">
    <location>
        <begin position="129"/>
        <end position="153"/>
    </location>
</feature>
<evidence type="ECO:0000259" key="3">
    <source>
        <dbReference type="PROSITE" id="PS50883"/>
    </source>
</evidence>
<dbReference type="Pfam" id="PF00563">
    <property type="entry name" value="EAL"/>
    <property type="match status" value="1"/>
</dbReference>
<dbReference type="RefSeq" id="WP_079046151.1">
    <property type="nucleotide sequence ID" value="NZ_JYIJ01000016.1"/>
</dbReference>
<dbReference type="NCBIfam" id="TIGR00254">
    <property type="entry name" value="GGDEF"/>
    <property type="match status" value="1"/>
</dbReference>
<dbReference type="InterPro" id="IPR000160">
    <property type="entry name" value="GGDEF_dom"/>
</dbReference>
<dbReference type="InterPro" id="IPR013656">
    <property type="entry name" value="PAS_4"/>
</dbReference>
<proteinExistence type="predicted"/>
<keyword evidence="1" id="KW-0472">Membrane</keyword>
<keyword evidence="6" id="KW-1185">Reference proteome</keyword>
<feature type="domain" description="GGDEF" evidence="4">
    <location>
        <begin position="479"/>
        <end position="611"/>
    </location>
</feature>
<protein>
    <submittedName>
        <fullName evidence="5">Diguanylate cyclase/phosphodiesterase with PAS/PAC sensor(S)</fullName>
    </submittedName>
</protein>
<dbReference type="InterPro" id="IPR043128">
    <property type="entry name" value="Rev_trsase/Diguanyl_cyclase"/>
</dbReference>
<keyword evidence="1" id="KW-0812">Transmembrane</keyword>
<gene>
    <name evidence="5" type="ORF">LI90_1243</name>
</gene>
<dbReference type="Gene3D" id="3.20.20.450">
    <property type="entry name" value="EAL domain"/>
    <property type="match status" value="1"/>
</dbReference>
<comment type="caution">
    <text evidence="5">The sequence shown here is derived from an EMBL/GenBank/DDBJ whole genome shotgun (WGS) entry which is preliminary data.</text>
</comment>
<dbReference type="InterPro" id="IPR029787">
    <property type="entry name" value="Nucleotide_cyclase"/>
</dbReference>
<dbReference type="Proteomes" id="UP000070188">
    <property type="component" value="Unassembled WGS sequence"/>
</dbReference>
<dbReference type="EMBL" id="LAXD01000001">
    <property type="protein sequence ID" value="KWW99607.1"/>
    <property type="molecule type" value="Genomic_DNA"/>
</dbReference>
<feature type="transmembrane region" description="Helical" evidence="1">
    <location>
        <begin position="165"/>
        <end position="188"/>
    </location>
</feature>
<feature type="transmembrane region" description="Helical" evidence="1">
    <location>
        <begin position="68"/>
        <end position="89"/>
    </location>
</feature>
<dbReference type="PROSITE" id="PS50112">
    <property type="entry name" value="PAS"/>
    <property type="match status" value="1"/>
</dbReference>
<dbReference type="InterPro" id="IPR035919">
    <property type="entry name" value="EAL_sf"/>
</dbReference>
<dbReference type="PANTHER" id="PTHR44757">
    <property type="entry name" value="DIGUANYLATE CYCLASE DGCP"/>
    <property type="match status" value="1"/>
</dbReference>
<dbReference type="Pfam" id="PF00990">
    <property type="entry name" value="GGDEF"/>
    <property type="match status" value="1"/>
</dbReference>
<dbReference type="InterPro" id="IPR000014">
    <property type="entry name" value="PAS"/>
</dbReference>
<dbReference type="OrthoDB" id="23692at2"/>
<dbReference type="InterPro" id="IPR035965">
    <property type="entry name" value="PAS-like_dom_sf"/>
</dbReference>
<dbReference type="FunFam" id="3.30.70.270:FF:000001">
    <property type="entry name" value="Diguanylate cyclase domain protein"/>
    <property type="match status" value="1"/>
</dbReference>
<feature type="domain" description="PAS" evidence="2">
    <location>
        <begin position="327"/>
        <end position="397"/>
    </location>
</feature>
<dbReference type="SMART" id="SM00052">
    <property type="entry name" value="EAL"/>
    <property type="match status" value="1"/>
</dbReference>
<dbReference type="SMART" id="SM00267">
    <property type="entry name" value="GGDEF"/>
    <property type="match status" value="1"/>
</dbReference>
<feature type="transmembrane region" description="Helical" evidence="1">
    <location>
        <begin position="261"/>
        <end position="287"/>
    </location>
</feature>
<dbReference type="Gene3D" id="3.30.70.270">
    <property type="match status" value="1"/>
</dbReference>
<evidence type="ECO:0000313" key="6">
    <source>
        <dbReference type="Proteomes" id="UP000070188"/>
    </source>
</evidence>
<sequence>MYAISTPLRALALVAPICAAYTAASALGWGSSRVALIAGDVGLSLAYLAAGVSCLLRARTRSGRARLTWTLIGCAALASTGGNLVWAWYEVVLNRRVPDPSLADAFFLWYPLLLIAGFLVLARFPRGGVSVLCLFLDAWLVAGTLFSLAWSFALIRLVPEAGGNLLDLAVLLAYPVMGIFIITVLAGLQFRAPPQDRPALGLVVLGLAVIAVADALWTLPTLHSSFRSGGLLDAAWFSGAVVLAVAPWVDASDRVVTTRRAVSLLGVLTPYLAAAASGTAVVVGILTGNPLDPVVLLIGGSVIIALLIRQGVTLLDNVALNRELAAREDHFRSLVQGSSDVIMIATEQGQLRYLSPAVEQVFGYQPDELVGSQLRLIIHPEDAAEFMAELREFVDSGAPSTRIDCRVRGADGTWRHTESTVSRHPEGLIFNSRDVSDRVALQEQLTYFAFHDTLTGLPNRALFADRVTHALEQRGIDKRPIAVLFLDLDGFKAVNDSVGHAAGDELLIQAARRLRSVIRAGDTAARFGGDEFAVLLESDATPKVARDVAERLLAALSEPYRVGGVEVVVAASIGIAFSAPGTSTEELMRNADLAMYRAKANGKGRVEVYEPSMHTDVVRRVELEAQLRRALRERRFTLLYQPVVDLSSGRITDVEALIRWRDEGGALVTPAEFIRLAEDSGRIVQLGRWVIQEAVRQATRWHRAGHRIGVAVNLSARQVATPGLIEGVQAALEGCGLPPEALTLEITESVLLDGVESTVSRLRAVKEYGVRLAIDDFGTGYSSLAYLCRLPVDLLKIDRAFIEGLGRDDDHATNCGKLAAAIIRLGRDLDLELVVEGIERPEQLALLRDMGCQRGQGFLFSGPLDAAGVQTLLDRGPIPLRRGGVDTPSAPTLVP</sequence>
<dbReference type="CDD" id="cd01949">
    <property type="entry name" value="GGDEF"/>
    <property type="match status" value="1"/>
</dbReference>
<dbReference type="CDD" id="cd01948">
    <property type="entry name" value="EAL"/>
    <property type="match status" value="1"/>
</dbReference>
<feature type="transmembrane region" description="Helical" evidence="1">
    <location>
        <begin position="231"/>
        <end position="249"/>
    </location>
</feature>
<evidence type="ECO:0000313" key="5">
    <source>
        <dbReference type="EMBL" id="KWW99607.1"/>
    </source>
</evidence>
<organism evidence="5 6">
    <name type="scientific">Carbonactinospora thermoautotrophica</name>
    <dbReference type="NCBI Taxonomy" id="1469144"/>
    <lineage>
        <taxon>Bacteria</taxon>
        <taxon>Bacillati</taxon>
        <taxon>Actinomycetota</taxon>
        <taxon>Actinomycetes</taxon>
        <taxon>Kitasatosporales</taxon>
        <taxon>Carbonactinosporaceae</taxon>
        <taxon>Carbonactinospora</taxon>
    </lineage>
</organism>
<feature type="transmembrane region" description="Helical" evidence="1">
    <location>
        <begin position="200"/>
        <end position="219"/>
    </location>
</feature>
<dbReference type="InterPro" id="IPR052155">
    <property type="entry name" value="Biofilm_reg_signaling"/>
</dbReference>
<dbReference type="PROSITE" id="PS50883">
    <property type="entry name" value="EAL"/>
    <property type="match status" value="1"/>
</dbReference>
<dbReference type="PANTHER" id="PTHR44757:SF2">
    <property type="entry name" value="BIOFILM ARCHITECTURE MAINTENANCE PROTEIN MBAA"/>
    <property type="match status" value="1"/>
</dbReference>
<dbReference type="InterPro" id="IPR001633">
    <property type="entry name" value="EAL_dom"/>
</dbReference>
<feature type="transmembrane region" description="Helical" evidence="1">
    <location>
        <begin position="101"/>
        <end position="122"/>
    </location>
</feature>
<dbReference type="SUPFAM" id="SSF55785">
    <property type="entry name" value="PYP-like sensor domain (PAS domain)"/>
    <property type="match status" value="1"/>
</dbReference>
<dbReference type="SUPFAM" id="SSF55073">
    <property type="entry name" value="Nucleotide cyclase"/>
    <property type="match status" value="1"/>
</dbReference>
<dbReference type="PROSITE" id="PS50887">
    <property type="entry name" value="GGDEF"/>
    <property type="match status" value="1"/>
</dbReference>
<keyword evidence="1" id="KW-1133">Transmembrane helix</keyword>
<dbReference type="AlphaFoldDB" id="A0A132MP15"/>
<reference evidence="6" key="1">
    <citation type="submission" date="2015-04" db="EMBL/GenBank/DDBJ databases">
        <title>Physiological reanalysis, assessment of diazotrophy, and genome sequences of multiple isolates of Streptomyces thermoautotrophicus.</title>
        <authorList>
            <person name="MacKellar D.C."/>
            <person name="Lieber L."/>
            <person name="Norman J."/>
            <person name="Bolger A."/>
            <person name="Tobin C."/>
            <person name="Murray J.W."/>
            <person name="Chang R."/>
            <person name="Ford T."/>
            <person name="Nguyen P.Q."/>
            <person name="Woodward J."/>
            <person name="Permingeat H."/>
            <person name="Joshi N.S."/>
            <person name="Silver P.A."/>
            <person name="Usadel B."/>
            <person name="Rutherford A.W."/>
            <person name="Friesen M."/>
            <person name="Prell J."/>
        </authorList>
    </citation>
    <scope>NUCLEOTIDE SEQUENCE [LARGE SCALE GENOMIC DNA]</scope>
    <source>
        <strain evidence="6">H1</strain>
    </source>
</reference>
<evidence type="ECO:0000259" key="4">
    <source>
        <dbReference type="PROSITE" id="PS50887"/>
    </source>
</evidence>
<feature type="transmembrane region" description="Helical" evidence="1">
    <location>
        <begin position="36"/>
        <end position="56"/>
    </location>
</feature>
<dbReference type="Pfam" id="PF08448">
    <property type="entry name" value="PAS_4"/>
    <property type="match status" value="1"/>
</dbReference>
<dbReference type="Gene3D" id="3.30.450.20">
    <property type="entry name" value="PAS domain"/>
    <property type="match status" value="1"/>
</dbReference>
<dbReference type="CDD" id="cd00130">
    <property type="entry name" value="PAS"/>
    <property type="match status" value="1"/>
</dbReference>
<feature type="domain" description="EAL" evidence="3">
    <location>
        <begin position="620"/>
        <end position="877"/>
    </location>
</feature>